<accession>A0A1X7ATU9</accession>
<dbReference type="Proteomes" id="UP000196573">
    <property type="component" value="Unassembled WGS sequence"/>
</dbReference>
<evidence type="ECO:0000259" key="1">
    <source>
        <dbReference type="PROSITE" id="PS50043"/>
    </source>
</evidence>
<keyword evidence="3" id="KW-1185">Reference proteome</keyword>
<dbReference type="SUPFAM" id="SSF46894">
    <property type="entry name" value="C-terminal effector domain of the bipartite response regulators"/>
    <property type="match status" value="1"/>
</dbReference>
<dbReference type="RefSeq" id="WP_087113288.1">
    <property type="nucleotide sequence ID" value="NZ_CBCSCN010000015.1"/>
</dbReference>
<evidence type="ECO:0000313" key="2">
    <source>
        <dbReference type="EMBL" id="SMA50847.1"/>
    </source>
</evidence>
<dbReference type="CDD" id="cd06170">
    <property type="entry name" value="LuxR_C_like"/>
    <property type="match status" value="1"/>
</dbReference>
<dbReference type="PROSITE" id="PS50043">
    <property type="entry name" value="HTH_LUXR_2"/>
    <property type="match status" value="1"/>
</dbReference>
<dbReference type="InterPro" id="IPR000792">
    <property type="entry name" value="Tscrpt_reg_LuxR_C"/>
</dbReference>
<dbReference type="GO" id="GO:0003677">
    <property type="term" value="F:DNA binding"/>
    <property type="evidence" value="ECO:0007669"/>
    <property type="project" value="InterPro"/>
</dbReference>
<sequence length="255" mass="29684">MSMNLSAGWMSQEFTHKRPLDCIKESLMAELEIMGFHSFTYDAIPFRIFDDINAPAADRLFKLSHIATAKTSLASSEDEFKLYKHYLGIMKESNVIPKKQQLFERPNVEFMNSREKARRGRDNNYNSAITWPISAFCSSEWGATFFLKSWRQETDMALWFEHKGAELGKLLFGYHLELMLHYRDQFNPYLQLGAFSKKTLSIIRLAANGYSGRQIGEQLCITERGVDYHIEQLKQKLQARNRLHLIKIAEKLEIT</sequence>
<dbReference type="Gene3D" id="1.10.10.10">
    <property type="entry name" value="Winged helix-like DNA-binding domain superfamily/Winged helix DNA-binding domain"/>
    <property type="match status" value="1"/>
</dbReference>
<dbReference type="InterPro" id="IPR036388">
    <property type="entry name" value="WH-like_DNA-bd_sf"/>
</dbReference>
<dbReference type="AlphaFoldDB" id="A0A1X7ATU9"/>
<proteinExistence type="predicted"/>
<dbReference type="GO" id="GO:0006355">
    <property type="term" value="P:regulation of DNA-templated transcription"/>
    <property type="evidence" value="ECO:0007669"/>
    <property type="project" value="InterPro"/>
</dbReference>
<reference evidence="2 3" key="1">
    <citation type="submission" date="2017-03" db="EMBL/GenBank/DDBJ databases">
        <authorList>
            <person name="Afonso C.L."/>
            <person name="Miller P.J."/>
            <person name="Scott M.A."/>
            <person name="Spackman E."/>
            <person name="Goraichik I."/>
            <person name="Dimitrov K.M."/>
            <person name="Suarez D.L."/>
            <person name="Swayne D.E."/>
        </authorList>
    </citation>
    <scope>NUCLEOTIDE SEQUENCE [LARGE SCALE GENOMIC DNA]</scope>
    <source>
        <strain evidence="2">SB41UT1</strain>
    </source>
</reference>
<protein>
    <submittedName>
        <fullName evidence="2">Bacterial regulatory protein, luxR family</fullName>
    </submittedName>
</protein>
<dbReference type="InterPro" id="IPR016032">
    <property type="entry name" value="Sig_transdc_resp-reg_C-effctor"/>
</dbReference>
<dbReference type="Pfam" id="PF00196">
    <property type="entry name" value="GerE"/>
    <property type="match status" value="1"/>
</dbReference>
<dbReference type="SMART" id="SM00421">
    <property type="entry name" value="HTH_LUXR"/>
    <property type="match status" value="1"/>
</dbReference>
<evidence type="ECO:0000313" key="3">
    <source>
        <dbReference type="Proteomes" id="UP000196573"/>
    </source>
</evidence>
<gene>
    <name evidence="2" type="ORF">EHSB41UT_04664</name>
</gene>
<dbReference type="OrthoDB" id="6115007at2"/>
<feature type="domain" description="HTH luxR-type" evidence="1">
    <location>
        <begin position="188"/>
        <end position="253"/>
    </location>
</feature>
<organism evidence="2 3">
    <name type="scientific">Parendozoicomonas haliclonae</name>
    <dbReference type="NCBI Taxonomy" id="1960125"/>
    <lineage>
        <taxon>Bacteria</taxon>
        <taxon>Pseudomonadati</taxon>
        <taxon>Pseudomonadota</taxon>
        <taxon>Gammaproteobacteria</taxon>
        <taxon>Oceanospirillales</taxon>
        <taxon>Endozoicomonadaceae</taxon>
        <taxon>Parendozoicomonas</taxon>
    </lineage>
</organism>
<dbReference type="EMBL" id="FWPT01000017">
    <property type="protein sequence ID" value="SMA50847.1"/>
    <property type="molecule type" value="Genomic_DNA"/>
</dbReference>
<name>A0A1X7ATU9_9GAMM</name>